<reference evidence="4" key="1">
    <citation type="submission" date="2019-10" db="EMBL/GenBank/DDBJ databases">
        <title>Lacipirellula parvula gen. nov., sp. nov., representing a lineage of planctomycetes widespread in freshwater anoxic habitats, and description of the family Lacipirellulaceae.</title>
        <authorList>
            <person name="Dedysh S.N."/>
            <person name="Kulichevskaya I.S."/>
            <person name="Beletsky A.V."/>
            <person name="Rakitin A.L."/>
            <person name="Mardanov A.V."/>
            <person name="Ivanova A.A."/>
            <person name="Saltykova V.X."/>
            <person name="Rijpstra W.I.C."/>
            <person name="Sinninghe Damste J.S."/>
            <person name="Ravin N.V."/>
        </authorList>
    </citation>
    <scope>NUCLEOTIDE SEQUENCE [LARGE SCALE GENOMIC DNA]</scope>
    <source>
        <strain evidence="4">PX69</strain>
    </source>
</reference>
<evidence type="ECO:0000256" key="1">
    <source>
        <dbReference type="SAM" id="MobiDB-lite"/>
    </source>
</evidence>
<gene>
    <name evidence="3" type="ORF">PLANPX_0113</name>
</gene>
<dbReference type="Pfam" id="PF10816">
    <property type="entry name" value="DUF2760"/>
    <property type="match status" value="1"/>
</dbReference>
<accession>A0A5K7X6Z9</accession>
<feature type="region of interest" description="Disordered" evidence="1">
    <location>
        <begin position="98"/>
        <end position="124"/>
    </location>
</feature>
<dbReference type="Proteomes" id="UP000326837">
    <property type="component" value="Chromosome"/>
</dbReference>
<feature type="domain" description="DUF2760" evidence="2">
    <location>
        <begin position="126"/>
        <end position="247"/>
    </location>
</feature>
<evidence type="ECO:0000313" key="4">
    <source>
        <dbReference type="Proteomes" id="UP000326837"/>
    </source>
</evidence>
<sequence length="250" mass="26811">MCHHMVRDPRAEPGARGGPEFPRVRRLCRLRGFSGILEPGVAHRAGRQYGARCPVRPALSERFLMRLWLAIRCFFNVLFHADVASRCRLALEGTAAAPAAPPAAPAPAPAPTPAPKPAAPVKSPRSDAITLLSTLQREARFVDIVNESLDGYSDAQIGAAARDVLRDCGKVLARVFAMRPLQAGEEGATVSVPAGYETECFRLTGDVSREPPFSGKLMHAGWQATKCDLPTWTGSQQAALVIAPAEVQLG</sequence>
<evidence type="ECO:0000313" key="3">
    <source>
        <dbReference type="EMBL" id="BBO30501.1"/>
    </source>
</evidence>
<dbReference type="InterPro" id="IPR021212">
    <property type="entry name" value="DUF2760"/>
</dbReference>
<dbReference type="EMBL" id="AP021861">
    <property type="protein sequence ID" value="BBO30501.1"/>
    <property type="molecule type" value="Genomic_DNA"/>
</dbReference>
<name>A0A5K7X6Z9_9BACT</name>
<proteinExistence type="predicted"/>
<organism evidence="3 4">
    <name type="scientific">Lacipirellula parvula</name>
    <dbReference type="NCBI Taxonomy" id="2650471"/>
    <lineage>
        <taxon>Bacteria</taxon>
        <taxon>Pseudomonadati</taxon>
        <taxon>Planctomycetota</taxon>
        <taxon>Planctomycetia</taxon>
        <taxon>Pirellulales</taxon>
        <taxon>Lacipirellulaceae</taxon>
        <taxon>Lacipirellula</taxon>
    </lineage>
</organism>
<protein>
    <recommendedName>
        <fullName evidence="2">DUF2760 domain-containing protein</fullName>
    </recommendedName>
</protein>
<dbReference type="KEGG" id="lpav:PLANPX_0113"/>
<evidence type="ECO:0000259" key="2">
    <source>
        <dbReference type="Pfam" id="PF10816"/>
    </source>
</evidence>
<dbReference type="AlphaFoldDB" id="A0A5K7X6Z9"/>
<keyword evidence="4" id="KW-1185">Reference proteome</keyword>
<feature type="compositionally biased region" description="Pro residues" evidence="1">
    <location>
        <begin position="99"/>
        <end position="118"/>
    </location>
</feature>